<evidence type="ECO:0000256" key="5">
    <source>
        <dbReference type="ARBA" id="ARBA00022741"/>
    </source>
</evidence>
<evidence type="ECO:0000259" key="12">
    <source>
        <dbReference type="Pfam" id="PF13087"/>
    </source>
</evidence>
<dbReference type="SUPFAM" id="SSF52540">
    <property type="entry name" value="P-loop containing nucleoside triphosphate hydrolases"/>
    <property type="match status" value="1"/>
</dbReference>
<feature type="compositionally biased region" description="Polar residues" evidence="11">
    <location>
        <begin position="61"/>
        <end position="70"/>
    </location>
</feature>
<evidence type="ECO:0000256" key="7">
    <source>
        <dbReference type="ARBA" id="ARBA00022801"/>
    </source>
</evidence>
<dbReference type="AlphaFoldDB" id="A0A397BV09"/>
<evidence type="ECO:0000256" key="3">
    <source>
        <dbReference type="ARBA" id="ARBA00022490"/>
    </source>
</evidence>
<sequence length="593" mass="65010">SADHDSTPLHRRSPSSDIPSSANYRFPSAQPPPRSITTPPPTADMRSLYIPPVHYTSSLRATSAEQPTTGPSDLPPAFEPSPPSQPAASSDYLRIIERFRSRRLEDLDDRNNVLRLDLTPAIDLRTPLAAAETAAIIGCLENVEFVVVVQGLAARLNASYWTVSFLLTSLPPLLPVQCDHYRADRHGVMTFVGSVLVPLRAVHAHFLHGSPVQLPYPDGPVVVGGGPDDGLALHDMELAFHSTLLQNGVSTSDRILKHVAFPWPNPQKPTFFYICLGTEEISSSGTSYLNRTEASNCEKVVTHFLKAGVLPSQIGVITPYEGQRAYIVNFMQRNGPMRSQLYKDVEVASVDSFQGREKDLIILSCVRSNEHQGIGFLSDQRRLNVALTRAKYGVILLGNPRVLAKQELWNDLLNHYRDQSLVVEGSLNNLQPSFMHFPRVDKRTDRGGGGSRSRHQDFQPPRSQTFGRQDPLPPLDSRFDPRYDGGLFPPSSSIGKMPPPRGGPGAYQPNVAMGPLTQMEEANHHHALHLGGLDIGADGPFTQAAAATQSFSQFSMGVGPAMSQDPFQYDYKSQTMSQDISSAKSTTLTGGFY</sequence>
<dbReference type="GO" id="GO:0000184">
    <property type="term" value="P:nuclear-transcribed mRNA catabolic process, nonsense-mediated decay"/>
    <property type="evidence" value="ECO:0007669"/>
    <property type="project" value="TreeGrafter"/>
</dbReference>
<dbReference type="PANTHER" id="PTHR10887">
    <property type="entry name" value="DNA2/NAM7 HELICASE FAMILY"/>
    <property type="match status" value="1"/>
</dbReference>
<name>A0A397BV09_APHAT</name>
<dbReference type="Proteomes" id="UP000266239">
    <property type="component" value="Unassembled WGS sequence"/>
</dbReference>
<feature type="region of interest" description="Disordered" evidence="11">
    <location>
        <begin position="61"/>
        <end position="89"/>
    </location>
</feature>
<dbReference type="Gene3D" id="3.40.50.300">
    <property type="entry name" value="P-loop containing nucleotide triphosphate hydrolases"/>
    <property type="match status" value="1"/>
</dbReference>
<comment type="similarity">
    <text evidence="2">Belongs to the DNA2/NAM7 helicase family.</text>
</comment>
<evidence type="ECO:0000256" key="2">
    <source>
        <dbReference type="ARBA" id="ARBA00007913"/>
    </source>
</evidence>
<accession>A0A397BV09</accession>
<dbReference type="InterPro" id="IPR027417">
    <property type="entry name" value="P-loop_NTPase"/>
</dbReference>
<reference evidence="13 14" key="1">
    <citation type="submission" date="2018-08" db="EMBL/GenBank/DDBJ databases">
        <title>Aphanomyces genome sequencing and annotation.</title>
        <authorList>
            <person name="Minardi D."/>
            <person name="Oidtmann B."/>
            <person name="Van Der Giezen M."/>
            <person name="Studholme D.J."/>
        </authorList>
    </citation>
    <scope>NUCLEOTIDE SEQUENCE [LARGE SCALE GENOMIC DNA]</scope>
    <source>
        <strain evidence="13 14">Yx</strain>
    </source>
</reference>
<dbReference type="GO" id="GO:0008270">
    <property type="term" value="F:zinc ion binding"/>
    <property type="evidence" value="ECO:0007669"/>
    <property type="project" value="UniProtKB-KW"/>
</dbReference>
<evidence type="ECO:0000256" key="4">
    <source>
        <dbReference type="ARBA" id="ARBA00022723"/>
    </source>
</evidence>
<keyword evidence="9" id="KW-0862">Zinc</keyword>
<dbReference type="CDD" id="cd18808">
    <property type="entry name" value="SF1_C_Upf1"/>
    <property type="match status" value="1"/>
</dbReference>
<evidence type="ECO:0000313" key="14">
    <source>
        <dbReference type="Proteomes" id="UP000266239"/>
    </source>
</evidence>
<keyword evidence="8" id="KW-0347">Helicase</keyword>
<evidence type="ECO:0000256" key="10">
    <source>
        <dbReference type="ARBA" id="ARBA00022840"/>
    </source>
</evidence>
<evidence type="ECO:0000313" key="13">
    <source>
        <dbReference type="EMBL" id="RHY27526.1"/>
    </source>
</evidence>
<evidence type="ECO:0000256" key="11">
    <source>
        <dbReference type="SAM" id="MobiDB-lite"/>
    </source>
</evidence>
<dbReference type="InterPro" id="IPR041679">
    <property type="entry name" value="DNA2/NAM7-like_C"/>
</dbReference>
<evidence type="ECO:0000256" key="8">
    <source>
        <dbReference type="ARBA" id="ARBA00022806"/>
    </source>
</evidence>
<keyword evidence="10" id="KW-0067">ATP-binding</keyword>
<evidence type="ECO:0000256" key="6">
    <source>
        <dbReference type="ARBA" id="ARBA00022771"/>
    </source>
</evidence>
<proteinExistence type="inferred from homology"/>
<evidence type="ECO:0000256" key="1">
    <source>
        <dbReference type="ARBA" id="ARBA00004496"/>
    </source>
</evidence>
<gene>
    <name evidence="13" type="ORF">DYB25_012956</name>
</gene>
<dbReference type="PANTHER" id="PTHR10887:SF364">
    <property type="entry name" value="REGULATOR OF NONSENSE TRANSCRIPTS 1"/>
    <property type="match status" value="1"/>
</dbReference>
<feature type="region of interest" description="Disordered" evidence="11">
    <location>
        <begin position="1"/>
        <end position="49"/>
    </location>
</feature>
<feature type="domain" description="DNA2/NAM7 helicase-like C-terminal" evidence="12">
    <location>
        <begin position="240"/>
        <end position="400"/>
    </location>
</feature>
<dbReference type="InterPro" id="IPR045055">
    <property type="entry name" value="DNA2/NAM7-like"/>
</dbReference>
<comment type="caution">
    <text evidence="13">The sequence shown here is derived from an EMBL/GenBank/DDBJ whole genome shotgun (WGS) entry which is preliminary data.</text>
</comment>
<keyword evidence="5" id="KW-0547">Nucleotide-binding</keyword>
<feature type="compositionally biased region" description="Pro residues" evidence="11">
    <location>
        <begin position="73"/>
        <end position="85"/>
    </location>
</feature>
<protein>
    <recommendedName>
        <fullName evidence="12">DNA2/NAM7 helicase-like C-terminal domain-containing protein</fullName>
    </recommendedName>
</protein>
<organism evidence="13 14">
    <name type="scientific">Aphanomyces astaci</name>
    <name type="common">Crayfish plague agent</name>
    <dbReference type="NCBI Taxonomy" id="112090"/>
    <lineage>
        <taxon>Eukaryota</taxon>
        <taxon>Sar</taxon>
        <taxon>Stramenopiles</taxon>
        <taxon>Oomycota</taxon>
        <taxon>Saprolegniomycetes</taxon>
        <taxon>Saprolegniales</taxon>
        <taxon>Verrucalvaceae</taxon>
        <taxon>Aphanomyces</taxon>
    </lineage>
</organism>
<keyword evidence="7" id="KW-0378">Hydrolase</keyword>
<keyword evidence="3" id="KW-0963">Cytoplasm</keyword>
<feature type="compositionally biased region" description="Pro residues" evidence="11">
    <location>
        <begin position="29"/>
        <end position="42"/>
    </location>
</feature>
<dbReference type="FunFam" id="3.40.50.300:FF:000097">
    <property type="entry name" value="Regulator of nonsense transcripts 1"/>
    <property type="match status" value="1"/>
</dbReference>
<feature type="non-terminal residue" evidence="13">
    <location>
        <position position="1"/>
    </location>
</feature>
<dbReference type="GO" id="GO:0005524">
    <property type="term" value="F:ATP binding"/>
    <property type="evidence" value="ECO:0007669"/>
    <property type="project" value="UniProtKB-KW"/>
</dbReference>
<dbReference type="EMBL" id="QUTA01002345">
    <property type="protein sequence ID" value="RHY27526.1"/>
    <property type="molecule type" value="Genomic_DNA"/>
</dbReference>
<dbReference type="GO" id="GO:0003724">
    <property type="term" value="F:RNA helicase activity"/>
    <property type="evidence" value="ECO:0007669"/>
    <property type="project" value="TreeGrafter"/>
</dbReference>
<dbReference type="GO" id="GO:0016787">
    <property type="term" value="F:hydrolase activity"/>
    <property type="evidence" value="ECO:0007669"/>
    <property type="project" value="UniProtKB-KW"/>
</dbReference>
<keyword evidence="4" id="KW-0479">Metal-binding</keyword>
<dbReference type="VEuPathDB" id="FungiDB:H257_07335"/>
<keyword evidence="6" id="KW-0863">Zinc-finger</keyword>
<dbReference type="Pfam" id="PF13087">
    <property type="entry name" value="AAA_12"/>
    <property type="match status" value="1"/>
</dbReference>
<dbReference type="GO" id="GO:0005737">
    <property type="term" value="C:cytoplasm"/>
    <property type="evidence" value="ECO:0007669"/>
    <property type="project" value="UniProtKB-SubCell"/>
</dbReference>
<dbReference type="InterPro" id="IPR047187">
    <property type="entry name" value="SF1_C_Upf1"/>
</dbReference>
<comment type="subcellular location">
    <subcellularLocation>
        <location evidence="1">Cytoplasm</location>
    </subcellularLocation>
</comment>
<feature type="region of interest" description="Disordered" evidence="11">
    <location>
        <begin position="435"/>
        <end position="504"/>
    </location>
</feature>
<evidence type="ECO:0000256" key="9">
    <source>
        <dbReference type="ARBA" id="ARBA00022833"/>
    </source>
</evidence>